<dbReference type="GO" id="GO:0030313">
    <property type="term" value="C:cell envelope"/>
    <property type="evidence" value="ECO:0007669"/>
    <property type="project" value="UniProtKB-SubCell"/>
</dbReference>
<dbReference type="Proteomes" id="UP000625804">
    <property type="component" value="Unassembled WGS sequence"/>
</dbReference>
<keyword evidence="2" id="KW-0479">Metal-binding</keyword>
<dbReference type="Gene3D" id="2.60.40.420">
    <property type="entry name" value="Cupredoxins - blue copper proteins"/>
    <property type="match status" value="1"/>
</dbReference>
<dbReference type="GO" id="GO:0005507">
    <property type="term" value="F:copper ion binding"/>
    <property type="evidence" value="ECO:0007669"/>
    <property type="project" value="InterPro"/>
</dbReference>
<evidence type="ECO:0000256" key="7">
    <source>
        <dbReference type="SAM" id="Phobius"/>
    </source>
</evidence>
<dbReference type="PANTHER" id="PTHR42838">
    <property type="entry name" value="CYTOCHROME C OXIDASE SUBUNIT II"/>
    <property type="match status" value="1"/>
</dbReference>
<keyword evidence="3" id="KW-0186">Copper</keyword>
<feature type="transmembrane region" description="Helical" evidence="7">
    <location>
        <begin position="47"/>
        <end position="64"/>
    </location>
</feature>
<dbReference type="GO" id="GO:0016020">
    <property type="term" value="C:membrane"/>
    <property type="evidence" value="ECO:0007669"/>
    <property type="project" value="InterPro"/>
</dbReference>
<dbReference type="InterPro" id="IPR051403">
    <property type="entry name" value="NosZ/Cyto_c_oxidase_sub2"/>
</dbReference>
<reference evidence="9" key="1">
    <citation type="submission" date="2020-06" db="EMBL/GenBank/DDBJ databases">
        <title>A novel thermopfilic bacterium from Erzurum, Turkey.</title>
        <authorList>
            <person name="Adiguzel A."/>
            <person name="Ay H."/>
            <person name="Baltaci M.O."/>
        </authorList>
    </citation>
    <scope>NUCLEOTIDE SEQUENCE</scope>
    <source>
        <strain evidence="9">P2</strain>
    </source>
</reference>
<evidence type="ECO:0000256" key="3">
    <source>
        <dbReference type="ARBA" id="ARBA00023008"/>
    </source>
</evidence>
<keyword evidence="7" id="KW-1133">Transmembrane helix</keyword>
<dbReference type="PROSITE" id="PS00078">
    <property type="entry name" value="COX2"/>
    <property type="match status" value="1"/>
</dbReference>
<accession>A0A8J8GC25</accession>
<dbReference type="PROSITE" id="PS50857">
    <property type="entry name" value="COX2_CUA"/>
    <property type="match status" value="1"/>
</dbReference>
<proteinExistence type="predicted"/>
<dbReference type="RefSeq" id="WP_173730131.1">
    <property type="nucleotide sequence ID" value="NZ_JABTTE010000003.1"/>
</dbReference>
<evidence type="ECO:0000256" key="5">
    <source>
        <dbReference type="ARBA" id="ARBA00031399"/>
    </source>
</evidence>
<dbReference type="GO" id="GO:0004129">
    <property type="term" value="F:cytochrome-c oxidase activity"/>
    <property type="evidence" value="ECO:0007669"/>
    <property type="project" value="UniProtKB-EC"/>
</dbReference>
<organism evidence="9 10">
    <name type="scientific">Calidifontibacillus erzurumensis</name>
    <dbReference type="NCBI Taxonomy" id="2741433"/>
    <lineage>
        <taxon>Bacteria</taxon>
        <taxon>Bacillati</taxon>
        <taxon>Bacillota</taxon>
        <taxon>Bacilli</taxon>
        <taxon>Bacillales</taxon>
        <taxon>Bacillaceae</taxon>
        <taxon>Calidifontibacillus/Schinkia group</taxon>
        <taxon>Calidifontibacillus</taxon>
    </lineage>
</organism>
<evidence type="ECO:0000256" key="4">
    <source>
        <dbReference type="ARBA" id="ARBA00024688"/>
    </source>
</evidence>
<evidence type="ECO:0000256" key="1">
    <source>
        <dbReference type="ARBA" id="ARBA00004196"/>
    </source>
</evidence>
<gene>
    <name evidence="9" type="ORF">HR057_03995</name>
</gene>
<keyword evidence="7" id="KW-0472">Membrane</keyword>
<feature type="transmembrane region" description="Helical" evidence="7">
    <location>
        <begin position="6"/>
        <end position="26"/>
    </location>
</feature>
<evidence type="ECO:0000259" key="8">
    <source>
        <dbReference type="PROSITE" id="PS50857"/>
    </source>
</evidence>
<dbReference type="AlphaFoldDB" id="A0A8J8GC25"/>
<dbReference type="InterPro" id="IPR001505">
    <property type="entry name" value="Copper_CuA"/>
</dbReference>
<sequence>MYQQAAWFTTIIFIAGIIGVFLYIINNSDQKEDYGTVKHKGHQLQKFYFLALIVVFSIATVITLKDLPFERAKAQENQIIVDAIASQFAFELSQNEFEVGQPIEFRVTSKDVNHGFGIYDENMQLIAQTQAMPEYTNPIYITFTKPGTYKVLCLEYCGIAHHVMQATISVY</sequence>
<evidence type="ECO:0000256" key="6">
    <source>
        <dbReference type="ARBA" id="ARBA00047816"/>
    </source>
</evidence>
<name>A0A8J8GC25_9BACI</name>
<dbReference type="Pfam" id="PF00116">
    <property type="entry name" value="COX2"/>
    <property type="match status" value="1"/>
</dbReference>
<feature type="domain" description="Cytochrome oxidase subunit II copper A binding" evidence="8">
    <location>
        <begin position="76"/>
        <end position="171"/>
    </location>
</feature>
<comment type="caution">
    <text evidence="9">The sequence shown here is derived from an EMBL/GenBank/DDBJ whole genome shotgun (WGS) entry which is preliminary data.</text>
</comment>
<comment type="function">
    <text evidence="4">Subunits I and II form the functional core of the enzyme complex. Electrons originating in cytochrome c are transferred via heme a and Cu(A) to the binuclear center formed by heme a3 and Cu(B).</text>
</comment>
<evidence type="ECO:0000313" key="9">
    <source>
        <dbReference type="EMBL" id="NSL50927.1"/>
    </source>
</evidence>
<evidence type="ECO:0000256" key="2">
    <source>
        <dbReference type="ARBA" id="ARBA00022723"/>
    </source>
</evidence>
<dbReference type="SUPFAM" id="SSF49503">
    <property type="entry name" value="Cupredoxins"/>
    <property type="match status" value="1"/>
</dbReference>
<dbReference type="InterPro" id="IPR008972">
    <property type="entry name" value="Cupredoxin"/>
</dbReference>
<evidence type="ECO:0000313" key="10">
    <source>
        <dbReference type="Proteomes" id="UP000625804"/>
    </source>
</evidence>
<comment type="subcellular location">
    <subcellularLocation>
        <location evidence="1">Cell envelope</location>
    </subcellularLocation>
</comment>
<dbReference type="PANTHER" id="PTHR42838:SF2">
    <property type="entry name" value="NITROUS-OXIDE REDUCTASE"/>
    <property type="match status" value="1"/>
</dbReference>
<protein>
    <recommendedName>
        <fullName evidence="5">Cytochrome aa3 subunit 2</fullName>
    </recommendedName>
</protein>
<keyword evidence="7" id="KW-0812">Transmembrane</keyword>
<dbReference type="InterPro" id="IPR002429">
    <property type="entry name" value="CcO_II-like_C"/>
</dbReference>
<comment type="catalytic activity">
    <reaction evidence="6">
        <text>4 Fe(II)-[cytochrome c] + O2 + 8 H(+)(in) = 4 Fe(III)-[cytochrome c] + 2 H2O + 4 H(+)(out)</text>
        <dbReference type="Rhea" id="RHEA:11436"/>
        <dbReference type="Rhea" id="RHEA-COMP:10350"/>
        <dbReference type="Rhea" id="RHEA-COMP:14399"/>
        <dbReference type="ChEBI" id="CHEBI:15377"/>
        <dbReference type="ChEBI" id="CHEBI:15378"/>
        <dbReference type="ChEBI" id="CHEBI:15379"/>
        <dbReference type="ChEBI" id="CHEBI:29033"/>
        <dbReference type="ChEBI" id="CHEBI:29034"/>
        <dbReference type="EC" id="7.1.1.9"/>
    </reaction>
</comment>
<keyword evidence="10" id="KW-1185">Reference proteome</keyword>
<dbReference type="CDD" id="cd13916">
    <property type="entry name" value="CuRO_HCO_II_like_1"/>
    <property type="match status" value="1"/>
</dbReference>
<dbReference type="EMBL" id="JABTTE010000003">
    <property type="protein sequence ID" value="NSL50927.1"/>
    <property type="molecule type" value="Genomic_DNA"/>
</dbReference>